<feature type="transmembrane region" description="Helical" evidence="6">
    <location>
        <begin position="231"/>
        <end position="251"/>
    </location>
</feature>
<evidence type="ECO:0000256" key="6">
    <source>
        <dbReference type="SAM" id="Phobius"/>
    </source>
</evidence>
<evidence type="ECO:0000313" key="8">
    <source>
        <dbReference type="EMBL" id="WAH42077.1"/>
    </source>
</evidence>
<evidence type="ECO:0000256" key="4">
    <source>
        <dbReference type="ARBA" id="ARBA00022989"/>
    </source>
</evidence>
<feature type="transmembrane region" description="Helical" evidence="6">
    <location>
        <begin position="263"/>
        <end position="284"/>
    </location>
</feature>
<accession>A0ABY6ZGT6</accession>
<keyword evidence="3 6" id="KW-0812">Transmembrane</keyword>
<dbReference type="PANTHER" id="PTHR23526:SF1">
    <property type="entry name" value="MAJOR FACILITATOR SUPERFAMILY MFS_1"/>
    <property type="match status" value="1"/>
</dbReference>
<dbReference type="SUPFAM" id="SSF103473">
    <property type="entry name" value="MFS general substrate transporter"/>
    <property type="match status" value="1"/>
</dbReference>
<dbReference type="InterPro" id="IPR011701">
    <property type="entry name" value="MFS"/>
</dbReference>
<evidence type="ECO:0000313" key="9">
    <source>
        <dbReference type="Proteomes" id="UP001164761"/>
    </source>
</evidence>
<feature type="domain" description="Major facilitator superfamily (MFS) profile" evidence="7">
    <location>
        <begin position="176"/>
        <end position="415"/>
    </location>
</feature>
<comment type="subcellular location">
    <subcellularLocation>
        <location evidence="1">Cell membrane</location>
        <topology evidence="1">Multi-pass membrane protein</topology>
    </subcellularLocation>
</comment>
<sequence>MDHNRMNYVLIFIDPSLFTIAMTFLSINAVITYFLSGLGATTFEIGLANALVSIGAVVSQPMFVNKVLNLPYKLKAFTRLLYTQRFFLLAFIFSIPVLAKHHAHAMVDLFLVCWGVFNFFVGSYSTFYMTLFAKMISEQQRGRLRGFSIAIGNLLALGASYVTGLFLRKIAFPYNYTIIFAIGAVFLLLDATAFAFMKEIPDQVSEVKLNYIQYFRRIPAALRENAKFKQIVLGSSFMVISQVSLAYYALYAIRSYHARAEDIALFTAMTGIVNIVGNIVFGLLGDRYGHSAVLILSAVFGGVAGFLVIGLHYLWVVYVAFSLTNLCLSGYSLSNGLLMIESVPRERLPMCISINTVVTLIVSSVCTIAGSIFIEHVSFTAMFAVTGVAGGIAWVVYHRFRLVHPSSPPSITNVQ</sequence>
<dbReference type="RefSeq" id="WP_268005971.1">
    <property type="nucleotide sequence ID" value="NZ_BSUT01000001.1"/>
</dbReference>
<keyword evidence="5 6" id="KW-0472">Membrane</keyword>
<reference evidence="8" key="1">
    <citation type="submission" date="2022-08" db="EMBL/GenBank/DDBJ databases">
        <title>Alicyclobacillus fastidiosus DSM 17978, complete genome.</title>
        <authorList>
            <person name="Wang Q."/>
            <person name="Cai R."/>
            <person name="Wang Z."/>
        </authorList>
    </citation>
    <scope>NUCLEOTIDE SEQUENCE</scope>
    <source>
        <strain evidence="8">DSM 17978</strain>
    </source>
</reference>
<evidence type="ECO:0000256" key="5">
    <source>
        <dbReference type="ARBA" id="ARBA00023136"/>
    </source>
</evidence>
<dbReference type="InterPro" id="IPR020846">
    <property type="entry name" value="MFS_dom"/>
</dbReference>
<evidence type="ECO:0000256" key="2">
    <source>
        <dbReference type="ARBA" id="ARBA00022448"/>
    </source>
</evidence>
<feature type="transmembrane region" description="Helical" evidence="6">
    <location>
        <begin position="144"/>
        <end position="167"/>
    </location>
</feature>
<keyword evidence="2" id="KW-0813">Transport</keyword>
<gene>
    <name evidence="8" type="ORF">NZD89_00715</name>
</gene>
<evidence type="ECO:0000259" key="7">
    <source>
        <dbReference type="PROSITE" id="PS50850"/>
    </source>
</evidence>
<feature type="transmembrane region" description="Helical" evidence="6">
    <location>
        <begin position="352"/>
        <end position="373"/>
    </location>
</feature>
<feature type="transmembrane region" description="Helical" evidence="6">
    <location>
        <begin position="315"/>
        <end position="340"/>
    </location>
</feature>
<dbReference type="Gene3D" id="1.20.1250.20">
    <property type="entry name" value="MFS general substrate transporter like domains"/>
    <property type="match status" value="2"/>
</dbReference>
<keyword evidence="4 6" id="KW-1133">Transmembrane helix</keyword>
<feature type="transmembrane region" description="Helical" evidence="6">
    <location>
        <begin position="291"/>
        <end position="309"/>
    </location>
</feature>
<dbReference type="PROSITE" id="PS50850">
    <property type="entry name" value="MFS"/>
    <property type="match status" value="1"/>
</dbReference>
<keyword evidence="9" id="KW-1185">Reference proteome</keyword>
<evidence type="ECO:0000256" key="1">
    <source>
        <dbReference type="ARBA" id="ARBA00004651"/>
    </source>
</evidence>
<evidence type="ECO:0000256" key="3">
    <source>
        <dbReference type="ARBA" id="ARBA00022692"/>
    </source>
</evidence>
<dbReference type="Pfam" id="PF07690">
    <property type="entry name" value="MFS_1"/>
    <property type="match status" value="1"/>
</dbReference>
<feature type="transmembrane region" description="Helical" evidence="6">
    <location>
        <begin position="109"/>
        <end position="132"/>
    </location>
</feature>
<dbReference type="InterPro" id="IPR052528">
    <property type="entry name" value="Sugar_transport-like"/>
</dbReference>
<feature type="transmembrane region" description="Helical" evidence="6">
    <location>
        <begin position="173"/>
        <end position="196"/>
    </location>
</feature>
<feature type="transmembrane region" description="Helical" evidence="6">
    <location>
        <begin position="379"/>
        <end position="397"/>
    </location>
</feature>
<name>A0ABY6ZGT6_9BACL</name>
<dbReference type="PANTHER" id="PTHR23526">
    <property type="entry name" value="INTEGRAL MEMBRANE TRANSPORT PROTEIN-RELATED"/>
    <property type="match status" value="1"/>
</dbReference>
<organism evidence="8 9">
    <name type="scientific">Alicyclobacillus fastidiosus</name>
    <dbReference type="NCBI Taxonomy" id="392011"/>
    <lineage>
        <taxon>Bacteria</taxon>
        <taxon>Bacillati</taxon>
        <taxon>Bacillota</taxon>
        <taxon>Bacilli</taxon>
        <taxon>Bacillales</taxon>
        <taxon>Alicyclobacillaceae</taxon>
        <taxon>Alicyclobacillus</taxon>
    </lineage>
</organism>
<feature type="transmembrane region" description="Helical" evidence="6">
    <location>
        <begin position="47"/>
        <end position="65"/>
    </location>
</feature>
<proteinExistence type="predicted"/>
<feature type="transmembrane region" description="Helical" evidence="6">
    <location>
        <begin position="86"/>
        <end position="103"/>
    </location>
</feature>
<protein>
    <submittedName>
        <fullName evidence="8">MFS transporter</fullName>
    </submittedName>
</protein>
<dbReference type="EMBL" id="CP104067">
    <property type="protein sequence ID" value="WAH42077.1"/>
    <property type="molecule type" value="Genomic_DNA"/>
</dbReference>
<dbReference type="InterPro" id="IPR036259">
    <property type="entry name" value="MFS_trans_sf"/>
</dbReference>
<feature type="transmembrane region" description="Helical" evidence="6">
    <location>
        <begin position="12"/>
        <end position="35"/>
    </location>
</feature>
<dbReference type="Proteomes" id="UP001164761">
    <property type="component" value="Chromosome"/>
</dbReference>